<evidence type="ECO:0000313" key="5">
    <source>
        <dbReference type="EMBL" id="GMN41102.1"/>
    </source>
</evidence>
<proteinExistence type="predicted"/>
<dbReference type="InterPro" id="IPR018359">
    <property type="entry name" value="Bromodomain_CS"/>
</dbReference>
<sequence>MSAGEQRRSTRISEMDARRAQNKGKRICEAAIEDSNDEEVDVKLKRGSKKTKTRSIQNLVVKMVENRVQKVRIGEGHQQNLDVISPRSGLTLRRKFELILSVLTRRDWFSIFAEPVNPYVVKDYYETIKKPMDFGTISRKVDGGSYNTLAEFEHDIFLVSSNAMEFNAETTIYYKQACAMRDLSQKMFNTLQNDPKNFERQCSVLRHRVGRRKQNVFSGQSTAGLAPKGSREVKVNQQSGEVRLGTSRLWDKVANENNPVVSSVYRIPESSNPILNVSEVRPYACALVMARMGEAGYEGSLMQFAKGLGPKPQTLVQEKVQKLKADEASRQMAALKLEPQTRKYEISNVASGYKGIPSSLYTRSQNFGGKMDMQLNVQKASVLGTPNINDTLGRGFVQAGNNVEYTGAYGQKLVQGIGDGGVSFNQSIAGQGVNTPYLSTLRNNPHSFSANLFSKYIDKGKKVLRAGKYSFSNQNLLNFNRKLVPPMRERDNSSKDNLPCENVGNKNPSLSTTWHTNNSWDKVRSSYMNMGENFQMAEATASHPVQNPGDLQRNTFQSMNPEGNAFKQNLPAQGIESYYPYPPLLQAGDSYLPGAENMLYNYDILVQSAINMDANIPMTVPNPTSLLQSPGNNLGESVQTMTDGAAAFKDLMPDQGTGSLMQISGSNLGKSVQTMTDSAAAFEDLMPVQGTGSLLQSPGNNLGKLLQTMIDSGAAFKDLLTNQRSLLQSPGNNLGKSVQTMTDNGAAFEDLMTNQGTGSLLQSLLHSPGNNIRNSVQTMTDSGAAFKDIMPNQGSESSYVSNPLLSYFPDKANPGSNPEIFNPTSINNDAMNVPIPGMTSSGPSMLDTPFGILSSATLESLLPAGSAGLDVSSLLGGVNQFPAVGAGGGANYAGNFERASQALSRPQPTQWSEQPVFNFPMQKQPRTAVVDLAGQAASSEWQALGAYTPNVQVTAAASSEQPRTAAADLAGQAASLEWQALGAYAPNMLLVMVDASMMNWTHSTDPRQEESNTRAPPYNNHKQTGL</sequence>
<dbReference type="PRINTS" id="PR00503">
    <property type="entry name" value="BROMODOMAIN"/>
</dbReference>
<comment type="caution">
    <text evidence="5">The sequence shown here is derived from an EMBL/GenBank/DDBJ whole genome shotgun (WGS) entry which is preliminary data.</text>
</comment>
<dbReference type="EMBL" id="BTGU01000012">
    <property type="protein sequence ID" value="GMN41102.1"/>
    <property type="molecule type" value="Genomic_DNA"/>
</dbReference>
<gene>
    <name evidence="5" type="ORF">TIFTF001_010312</name>
</gene>
<dbReference type="PROSITE" id="PS00633">
    <property type="entry name" value="BROMODOMAIN_1"/>
    <property type="match status" value="1"/>
</dbReference>
<dbReference type="SUPFAM" id="SSF47370">
    <property type="entry name" value="Bromodomain"/>
    <property type="match status" value="1"/>
</dbReference>
<dbReference type="SMART" id="SM00297">
    <property type="entry name" value="BROMO"/>
    <property type="match status" value="1"/>
</dbReference>
<feature type="compositionally biased region" description="Basic and acidic residues" evidence="3">
    <location>
        <begin position="1"/>
        <end position="19"/>
    </location>
</feature>
<evidence type="ECO:0000313" key="6">
    <source>
        <dbReference type="Proteomes" id="UP001187192"/>
    </source>
</evidence>
<dbReference type="Proteomes" id="UP001187192">
    <property type="component" value="Unassembled WGS sequence"/>
</dbReference>
<dbReference type="InterPro" id="IPR051831">
    <property type="entry name" value="Bromodomain_contain_prot"/>
</dbReference>
<dbReference type="PANTHER" id="PTHR22881:SF26">
    <property type="entry name" value="BROMODOMAIN CONTAINING PROTEIN, EXPRESSED"/>
    <property type="match status" value="1"/>
</dbReference>
<feature type="compositionally biased region" description="Polar residues" evidence="3">
    <location>
        <begin position="504"/>
        <end position="515"/>
    </location>
</feature>
<dbReference type="InterPro" id="IPR001487">
    <property type="entry name" value="Bromodomain"/>
</dbReference>
<dbReference type="CDD" id="cd04369">
    <property type="entry name" value="Bromodomain"/>
    <property type="match status" value="1"/>
</dbReference>
<dbReference type="PROSITE" id="PS50014">
    <property type="entry name" value="BROMODOMAIN_2"/>
    <property type="match status" value="1"/>
</dbReference>
<evidence type="ECO:0000256" key="1">
    <source>
        <dbReference type="ARBA" id="ARBA00023117"/>
    </source>
</evidence>
<dbReference type="Gene3D" id="1.20.920.10">
    <property type="entry name" value="Bromodomain-like"/>
    <property type="match status" value="1"/>
</dbReference>
<keyword evidence="1 2" id="KW-0103">Bromodomain</keyword>
<dbReference type="InterPro" id="IPR036427">
    <property type="entry name" value="Bromodomain-like_sf"/>
</dbReference>
<feature type="domain" description="Bromo" evidence="4">
    <location>
        <begin position="104"/>
        <end position="174"/>
    </location>
</feature>
<protein>
    <recommendedName>
        <fullName evidence="4">Bromo domain-containing protein</fullName>
    </recommendedName>
</protein>
<evidence type="ECO:0000256" key="3">
    <source>
        <dbReference type="SAM" id="MobiDB-lite"/>
    </source>
</evidence>
<dbReference type="Pfam" id="PF00439">
    <property type="entry name" value="Bromodomain"/>
    <property type="match status" value="1"/>
</dbReference>
<accession>A0AA87ZVA5</accession>
<feature type="region of interest" description="Disordered" evidence="3">
    <location>
        <begin position="1002"/>
        <end position="1026"/>
    </location>
</feature>
<organism evidence="5 6">
    <name type="scientific">Ficus carica</name>
    <name type="common">Common fig</name>
    <dbReference type="NCBI Taxonomy" id="3494"/>
    <lineage>
        <taxon>Eukaryota</taxon>
        <taxon>Viridiplantae</taxon>
        <taxon>Streptophyta</taxon>
        <taxon>Embryophyta</taxon>
        <taxon>Tracheophyta</taxon>
        <taxon>Spermatophyta</taxon>
        <taxon>Magnoliopsida</taxon>
        <taxon>eudicotyledons</taxon>
        <taxon>Gunneridae</taxon>
        <taxon>Pentapetalae</taxon>
        <taxon>rosids</taxon>
        <taxon>fabids</taxon>
        <taxon>Rosales</taxon>
        <taxon>Moraceae</taxon>
        <taxon>Ficeae</taxon>
        <taxon>Ficus</taxon>
    </lineage>
</organism>
<dbReference type="AlphaFoldDB" id="A0AA87ZVA5"/>
<feature type="region of interest" description="Disordered" evidence="3">
    <location>
        <begin position="1"/>
        <end position="25"/>
    </location>
</feature>
<reference evidence="5" key="1">
    <citation type="submission" date="2023-07" db="EMBL/GenBank/DDBJ databases">
        <title>draft genome sequence of fig (Ficus carica).</title>
        <authorList>
            <person name="Takahashi T."/>
            <person name="Nishimura K."/>
        </authorList>
    </citation>
    <scope>NUCLEOTIDE SEQUENCE</scope>
</reference>
<keyword evidence="6" id="KW-1185">Reference proteome</keyword>
<dbReference type="PANTHER" id="PTHR22881">
    <property type="entry name" value="BROMODOMAIN CONTAINING PROTEIN"/>
    <property type="match status" value="1"/>
</dbReference>
<evidence type="ECO:0000256" key="2">
    <source>
        <dbReference type="PROSITE-ProRule" id="PRU00035"/>
    </source>
</evidence>
<evidence type="ECO:0000259" key="4">
    <source>
        <dbReference type="PROSITE" id="PS50014"/>
    </source>
</evidence>
<name>A0AA87ZVA5_FICCA</name>
<feature type="region of interest" description="Disordered" evidence="3">
    <location>
        <begin position="486"/>
        <end position="515"/>
    </location>
</feature>